<evidence type="ECO:0000313" key="6">
    <source>
        <dbReference type="Proteomes" id="UP000266568"/>
    </source>
</evidence>
<gene>
    <name evidence="5" type="ORF">DFR49_0260</name>
</gene>
<evidence type="ECO:0000313" key="5">
    <source>
        <dbReference type="EMBL" id="RIA45735.1"/>
    </source>
</evidence>
<keyword evidence="1" id="KW-0805">Transcription regulation</keyword>
<keyword evidence="6" id="KW-1185">Reference proteome</keyword>
<accession>A0A397PET2</accession>
<organism evidence="5 6">
    <name type="scientific">Hephaestia caeni</name>
    <dbReference type="NCBI Taxonomy" id="645617"/>
    <lineage>
        <taxon>Bacteria</taxon>
        <taxon>Pseudomonadati</taxon>
        <taxon>Pseudomonadota</taxon>
        <taxon>Alphaproteobacteria</taxon>
        <taxon>Sphingomonadales</taxon>
        <taxon>Sphingomonadaceae</taxon>
        <taxon>Hephaestia</taxon>
    </lineage>
</organism>
<protein>
    <submittedName>
        <fullName evidence="5">AraC family transcriptional regulator</fullName>
    </submittedName>
</protein>
<dbReference type="RefSeq" id="WP_119034241.1">
    <property type="nucleotide sequence ID" value="NZ_QXDC01000002.1"/>
</dbReference>
<dbReference type="PROSITE" id="PS01124">
    <property type="entry name" value="HTH_ARAC_FAMILY_2"/>
    <property type="match status" value="1"/>
</dbReference>
<dbReference type="PROSITE" id="PS00041">
    <property type="entry name" value="HTH_ARAC_FAMILY_1"/>
    <property type="match status" value="1"/>
</dbReference>
<name>A0A397PET2_9SPHN</name>
<dbReference type="AlphaFoldDB" id="A0A397PET2"/>
<dbReference type="SMART" id="SM00342">
    <property type="entry name" value="HTH_ARAC"/>
    <property type="match status" value="1"/>
</dbReference>
<keyword evidence="2" id="KW-0238">DNA-binding</keyword>
<dbReference type="Proteomes" id="UP000266568">
    <property type="component" value="Unassembled WGS sequence"/>
</dbReference>
<dbReference type="GO" id="GO:0043565">
    <property type="term" value="F:sequence-specific DNA binding"/>
    <property type="evidence" value="ECO:0007669"/>
    <property type="project" value="InterPro"/>
</dbReference>
<dbReference type="EMBL" id="QXDC01000002">
    <property type="protein sequence ID" value="RIA45735.1"/>
    <property type="molecule type" value="Genomic_DNA"/>
</dbReference>
<proteinExistence type="predicted"/>
<dbReference type="OrthoDB" id="323290at2"/>
<evidence type="ECO:0000256" key="1">
    <source>
        <dbReference type="ARBA" id="ARBA00023015"/>
    </source>
</evidence>
<sequence length="285" mass="31038">MPDIELEYAIPSAEVSDFVTLFYRFRADIRCFEDTERADHAQLRFRLSGGVATYRMPDGSVQDAAPIHIIGPTTGAMKVSVDGPVHAFGCGITPTGWAALLGVDASGMINRVVDAHDVFGRDVLRRATRALIAAPDMAAMATIGEGLIGTLVDRRDGGARAFVRHVDAWLAGSVSPRIEDLVAVTRLSRRQVERKCNALYGAPPKLLARKYRALRAAVALISDDASLDDVLERGFYDQSHLIREIKQFTGLTPRQIKAEPSVLARLTFAQRRALGGLVDPLISDT</sequence>
<dbReference type="InterPro" id="IPR018060">
    <property type="entry name" value="HTH_AraC"/>
</dbReference>
<evidence type="ECO:0000256" key="3">
    <source>
        <dbReference type="ARBA" id="ARBA00023163"/>
    </source>
</evidence>
<evidence type="ECO:0000256" key="2">
    <source>
        <dbReference type="ARBA" id="ARBA00023125"/>
    </source>
</evidence>
<keyword evidence="3" id="KW-0804">Transcription</keyword>
<comment type="caution">
    <text evidence="5">The sequence shown here is derived from an EMBL/GenBank/DDBJ whole genome shotgun (WGS) entry which is preliminary data.</text>
</comment>
<evidence type="ECO:0000259" key="4">
    <source>
        <dbReference type="PROSITE" id="PS01124"/>
    </source>
</evidence>
<dbReference type="Pfam" id="PF12833">
    <property type="entry name" value="HTH_18"/>
    <property type="match status" value="1"/>
</dbReference>
<dbReference type="PANTHER" id="PTHR46796:SF15">
    <property type="entry name" value="BLL1074 PROTEIN"/>
    <property type="match status" value="1"/>
</dbReference>
<dbReference type="InterPro" id="IPR018062">
    <property type="entry name" value="HTH_AraC-typ_CS"/>
</dbReference>
<dbReference type="GO" id="GO:0003700">
    <property type="term" value="F:DNA-binding transcription factor activity"/>
    <property type="evidence" value="ECO:0007669"/>
    <property type="project" value="InterPro"/>
</dbReference>
<reference evidence="5 6" key="1">
    <citation type="submission" date="2018-08" db="EMBL/GenBank/DDBJ databases">
        <title>Genomic Encyclopedia of Type Strains, Phase IV (KMG-IV): sequencing the most valuable type-strain genomes for metagenomic binning, comparative biology and taxonomic classification.</title>
        <authorList>
            <person name="Goeker M."/>
        </authorList>
    </citation>
    <scope>NUCLEOTIDE SEQUENCE [LARGE SCALE GENOMIC DNA]</scope>
    <source>
        <strain evidence="5 6">DSM 25527</strain>
    </source>
</reference>
<dbReference type="Gene3D" id="1.10.10.60">
    <property type="entry name" value="Homeodomain-like"/>
    <property type="match status" value="1"/>
</dbReference>
<dbReference type="PANTHER" id="PTHR46796">
    <property type="entry name" value="HTH-TYPE TRANSCRIPTIONAL ACTIVATOR RHAS-RELATED"/>
    <property type="match status" value="1"/>
</dbReference>
<dbReference type="InterPro" id="IPR050204">
    <property type="entry name" value="AraC_XylS_family_regulators"/>
</dbReference>
<feature type="domain" description="HTH araC/xylS-type" evidence="4">
    <location>
        <begin position="160"/>
        <end position="259"/>
    </location>
</feature>